<keyword evidence="2" id="KW-1185">Reference proteome</keyword>
<evidence type="ECO:0000313" key="2">
    <source>
        <dbReference type="Proteomes" id="UP000663802"/>
    </source>
</evidence>
<name>A0ABQ1E676_9CLOT</name>
<evidence type="ECO:0000313" key="1">
    <source>
        <dbReference type="EMBL" id="GFZ30267.1"/>
    </source>
</evidence>
<evidence type="ECO:0008006" key="3">
    <source>
        <dbReference type="Google" id="ProtNLM"/>
    </source>
</evidence>
<dbReference type="Proteomes" id="UP000663802">
    <property type="component" value="Unassembled WGS sequence"/>
</dbReference>
<reference evidence="1 2" key="1">
    <citation type="journal article" date="2021" name="Int. J. Syst. Evol. Microbiol.">
        <title>Clostridium zeae sp. nov., isolated from corn silage.</title>
        <authorList>
            <person name="Kobayashi H."/>
            <person name="Tanizawa Y."/>
            <person name="Yagura M."/>
            <person name="Sakamoto M."/>
            <person name="Ohkuma M."/>
            <person name="Tohno M."/>
        </authorList>
    </citation>
    <scope>NUCLEOTIDE SEQUENCE [LARGE SCALE GENOMIC DNA]</scope>
    <source>
        <strain evidence="1 2">CSC2</strain>
    </source>
</reference>
<organism evidence="1 2">
    <name type="scientific">Clostridium zeae</name>
    <dbReference type="NCBI Taxonomy" id="2759022"/>
    <lineage>
        <taxon>Bacteria</taxon>
        <taxon>Bacillati</taxon>
        <taxon>Bacillota</taxon>
        <taxon>Clostridia</taxon>
        <taxon>Eubacteriales</taxon>
        <taxon>Clostridiaceae</taxon>
        <taxon>Clostridium</taxon>
    </lineage>
</organism>
<gene>
    <name evidence="1" type="ORF">CSC2_07930</name>
</gene>
<comment type="caution">
    <text evidence="1">The sequence shown here is derived from an EMBL/GenBank/DDBJ whole genome shotgun (WGS) entry which is preliminary data.</text>
</comment>
<protein>
    <recommendedName>
        <fullName evidence="3">Transcriptional regulator</fullName>
    </recommendedName>
</protein>
<accession>A0ABQ1E676</accession>
<proteinExistence type="predicted"/>
<dbReference type="EMBL" id="BMBA01000001">
    <property type="protein sequence ID" value="GFZ30267.1"/>
    <property type="molecule type" value="Genomic_DNA"/>
</dbReference>
<sequence length="44" mass="5199">MVEKQVRGTDIDRCYYFETCILVLNQRRTGIINRTREGGYCNVN</sequence>